<proteinExistence type="predicted"/>
<accession>A0AAV2GY66</accession>
<evidence type="ECO:0000313" key="2">
    <source>
        <dbReference type="EMBL" id="CAL1526298.1"/>
    </source>
</evidence>
<keyword evidence="1" id="KW-0732">Signal</keyword>
<evidence type="ECO:0000256" key="1">
    <source>
        <dbReference type="SAM" id="SignalP"/>
    </source>
</evidence>
<dbReference type="AlphaFoldDB" id="A0AAV2GY66"/>
<comment type="caution">
    <text evidence="2">The sequence shown here is derived from an EMBL/GenBank/DDBJ whole genome shotgun (WGS) entry which is preliminary data.</text>
</comment>
<reference evidence="2 3" key="1">
    <citation type="submission" date="2024-04" db="EMBL/GenBank/DDBJ databases">
        <authorList>
            <consortium name="Genoscope - CEA"/>
            <person name="William W."/>
        </authorList>
    </citation>
    <scope>NUCLEOTIDE SEQUENCE [LARGE SCALE GENOMIC DNA]</scope>
</reference>
<name>A0AAV2GY66_LYMST</name>
<keyword evidence="3" id="KW-1185">Reference proteome</keyword>
<feature type="chain" id="PRO_5043516945" evidence="1">
    <location>
        <begin position="24"/>
        <end position="79"/>
    </location>
</feature>
<gene>
    <name evidence="2" type="ORF">GSLYS_00000475001</name>
</gene>
<sequence>MKAMQISFVVGLLLALFAVLANGFHFYGPYDVFKARAARWPAIETPSPGGADVFLNTPENQPDYYKLISYLNDVGKRRR</sequence>
<dbReference type="Proteomes" id="UP001497497">
    <property type="component" value="Unassembled WGS sequence"/>
</dbReference>
<protein>
    <submittedName>
        <fullName evidence="2">Uncharacterized protein</fullName>
    </submittedName>
</protein>
<organism evidence="2 3">
    <name type="scientific">Lymnaea stagnalis</name>
    <name type="common">Great pond snail</name>
    <name type="synonym">Helix stagnalis</name>
    <dbReference type="NCBI Taxonomy" id="6523"/>
    <lineage>
        <taxon>Eukaryota</taxon>
        <taxon>Metazoa</taxon>
        <taxon>Spiralia</taxon>
        <taxon>Lophotrochozoa</taxon>
        <taxon>Mollusca</taxon>
        <taxon>Gastropoda</taxon>
        <taxon>Heterobranchia</taxon>
        <taxon>Euthyneura</taxon>
        <taxon>Panpulmonata</taxon>
        <taxon>Hygrophila</taxon>
        <taxon>Lymnaeoidea</taxon>
        <taxon>Lymnaeidae</taxon>
        <taxon>Lymnaea</taxon>
    </lineage>
</organism>
<evidence type="ECO:0000313" key="3">
    <source>
        <dbReference type="Proteomes" id="UP001497497"/>
    </source>
</evidence>
<feature type="signal peptide" evidence="1">
    <location>
        <begin position="1"/>
        <end position="23"/>
    </location>
</feature>
<dbReference type="EMBL" id="CAXITT010000004">
    <property type="protein sequence ID" value="CAL1526298.1"/>
    <property type="molecule type" value="Genomic_DNA"/>
</dbReference>